<evidence type="ECO:0000259" key="8">
    <source>
        <dbReference type="PROSITE" id="PS50110"/>
    </source>
</evidence>
<keyword evidence="5" id="KW-0804">Transcription</keyword>
<dbReference type="Pfam" id="PF00486">
    <property type="entry name" value="Trans_reg_C"/>
    <property type="match status" value="1"/>
</dbReference>
<dbReference type="FunFam" id="1.10.10.10:FF:000005">
    <property type="entry name" value="Two-component system response regulator"/>
    <property type="match status" value="1"/>
</dbReference>
<dbReference type="SMART" id="SM00448">
    <property type="entry name" value="REC"/>
    <property type="match status" value="1"/>
</dbReference>
<dbReference type="Proteomes" id="UP001238179">
    <property type="component" value="Chromosome"/>
</dbReference>
<dbReference type="PANTHER" id="PTHR48111:SF22">
    <property type="entry name" value="REGULATOR OF RPOS"/>
    <property type="match status" value="1"/>
</dbReference>
<keyword evidence="4 7" id="KW-0238">DNA-binding</keyword>
<keyword evidence="3" id="KW-0805">Transcription regulation</keyword>
<dbReference type="InterPro" id="IPR011006">
    <property type="entry name" value="CheY-like_superfamily"/>
</dbReference>
<dbReference type="FunFam" id="3.40.50.2300:FF:000001">
    <property type="entry name" value="DNA-binding response regulator PhoB"/>
    <property type="match status" value="1"/>
</dbReference>
<dbReference type="EMBL" id="AP027080">
    <property type="protein sequence ID" value="BDU73155.1"/>
    <property type="molecule type" value="Genomic_DNA"/>
</dbReference>
<evidence type="ECO:0000256" key="1">
    <source>
        <dbReference type="ARBA" id="ARBA00022553"/>
    </source>
</evidence>
<dbReference type="GO" id="GO:0000156">
    <property type="term" value="F:phosphorelay response regulator activity"/>
    <property type="evidence" value="ECO:0007669"/>
    <property type="project" value="TreeGrafter"/>
</dbReference>
<evidence type="ECO:0000256" key="6">
    <source>
        <dbReference type="PROSITE-ProRule" id="PRU00169"/>
    </source>
</evidence>
<keyword evidence="1 6" id="KW-0597">Phosphoprotein</keyword>
<dbReference type="Gene3D" id="6.10.250.690">
    <property type="match status" value="1"/>
</dbReference>
<proteinExistence type="predicted"/>
<dbReference type="Gene3D" id="1.10.10.10">
    <property type="entry name" value="Winged helix-like DNA-binding domain superfamily/Winged helix DNA-binding domain"/>
    <property type="match status" value="1"/>
</dbReference>
<dbReference type="PANTHER" id="PTHR48111">
    <property type="entry name" value="REGULATOR OF RPOS"/>
    <property type="match status" value="1"/>
</dbReference>
<dbReference type="RefSeq" id="WP_316411797.1">
    <property type="nucleotide sequence ID" value="NZ_AP027080.1"/>
</dbReference>
<feature type="modified residue" description="4-aspartylphosphate" evidence="6">
    <location>
        <position position="51"/>
    </location>
</feature>
<dbReference type="InterPro" id="IPR036388">
    <property type="entry name" value="WH-like_DNA-bd_sf"/>
</dbReference>
<dbReference type="SUPFAM" id="SSF52172">
    <property type="entry name" value="CheY-like"/>
    <property type="match status" value="1"/>
</dbReference>
<dbReference type="InterPro" id="IPR001789">
    <property type="entry name" value="Sig_transdc_resp-reg_receiver"/>
</dbReference>
<evidence type="ECO:0000313" key="11">
    <source>
        <dbReference type="Proteomes" id="UP001238179"/>
    </source>
</evidence>
<dbReference type="CDD" id="cd19935">
    <property type="entry name" value="REC_OmpR_CusR-like"/>
    <property type="match status" value="1"/>
</dbReference>
<dbReference type="Gene3D" id="3.40.50.2300">
    <property type="match status" value="1"/>
</dbReference>
<dbReference type="KEGG" id="msil:METEAL_23290"/>
<reference evidence="11" key="1">
    <citation type="journal article" date="2023" name="Int. J. Syst. Evol. Microbiol.">
        <title>Mesoterricola silvestris gen. nov., sp. nov., Mesoterricola sediminis sp. nov., Geothrix oryzae sp. nov., Geothrix edaphica sp. nov., Geothrix rubra sp. nov., and Geothrix limicola sp. nov., six novel members of Acidobacteriota isolated from soils.</title>
        <authorList>
            <person name="Itoh H."/>
            <person name="Sugisawa Y."/>
            <person name="Mise K."/>
            <person name="Xu Z."/>
            <person name="Kuniyasu M."/>
            <person name="Ushijima N."/>
            <person name="Kawano K."/>
            <person name="Kobayashi E."/>
            <person name="Shiratori Y."/>
            <person name="Masuda Y."/>
            <person name="Senoo K."/>
        </authorList>
    </citation>
    <scope>NUCLEOTIDE SEQUENCE [LARGE SCALE GENOMIC DNA]</scope>
    <source>
        <strain evidence="11">W79</strain>
    </source>
</reference>
<gene>
    <name evidence="10" type="ORF">METEAL_23290</name>
</gene>
<evidence type="ECO:0000256" key="4">
    <source>
        <dbReference type="ARBA" id="ARBA00023125"/>
    </source>
</evidence>
<dbReference type="PROSITE" id="PS50110">
    <property type="entry name" value="RESPONSE_REGULATORY"/>
    <property type="match status" value="1"/>
</dbReference>
<feature type="DNA-binding region" description="OmpR/PhoB-type" evidence="7">
    <location>
        <begin position="124"/>
        <end position="224"/>
    </location>
</feature>
<dbReference type="InterPro" id="IPR001867">
    <property type="entry name" value="OmpR/PhoB-type_DNA-bd"/>
</dbReference>
<dbReference type="PROSITE" id="PS51755">
    <property type="entry name" value="OMPR_PHOB"/>
    <property type="match status" value="1"/>
</dbReference>
<dbReference type="AlphaFoldDB" id="A0AA48GRZ6"/>
<feature type="domain" description="OmpR/PhoB-type" evidence="9">
    <location>
        <begin position="124"/>
        <end position="224"/>
    </location>
</feature>
<sequence>MRVLIIDDEAKFARVLEQGLKEHGITAEVAFDGLSGLEKALARTFDAILLDVMLPGMNGFEVLKAIRAAGCPAPVLMLTARGTVDDRVRGLNLGADDYLPKPFVFKELLARLQAITRRPQVEPQTLLRAGDLEMDPQKREVKRGGQLIDLSTKEYALLELLLQRKGTVVTLATVMDRVWNSDYRATEDSNVVAVYITYLRKKIDKPFGSNLIQTVRGTGYLLREEA</sequence>
<dbReference type="GO" id="GO:0000976">
    <property type="term" value="F:transcription cis-regulatory region binding"/>
    <property type="evidence" value="ECO:0007669"/>
    <property type="project" value="TreeGrafter"/>
</dbReference>
<evidence type="ECO:0000256" key="3">
    <source>
        <dbReference type="ARBA" id="ARBA00023015"/>
    </source>
</evidence>
<evidence type="ECO:0000256" key="7">
    <source>
        <dbReference type="PROSITE-ProRule" id="PRU01091"/>
    </source>
</evidence>
<dbReference type="SMART" id="SM00862">
    <property type="entry name" value="Trans_reg_C"/>
    <property type="match status" value="1"/>
</dbReference>
<evidence type="ECO:0000259" key="9">
    <source>
        <dbReference type="PROSITE" id="PS51755"/>
    </source>
</evidence>
<dbReference type="GO" id="GO:0006355">
    <property type="term" value="P:regulation of DNA-templated transcription"/>
    <property type="evidence" value="ECO:0007669"/>
    <property type="project" value="InterPro"/>
</dbReference>
<dbReference type="GO" id="GO:0005829">
    <property type="term" value="C:cytosol"/>
    <property type="evidence" value="ECO:0007669"/>
    <property type="project" value="TreeGrafter"/>
</dbReference>
<organism evidence="10 11">
    <name type="scientific">Mesoterricola silvestris</name>
    <dbReference type="NCBI Taxonomy" id="2927979"/>
    <lineage>
        <taxon>Bacteria</taxon>
        <taxon>Pseudomonadati</taxon>
        <taxon>Acidobacteriota</taxon>
        <taxon>Holophagae</taxon>
        <taxon>Holophagales</taxon>
        <taxon>Holophagaceae</taxon>
        <taxon>Mesoterricola</taxon>
    </lineage>
</organism>
<dbReference type="CDD" id="cd00383">
    <property type="entry name" value="trans_reg_C"/>
    <property type="match status" value="1"/>
</dbReference>
<accession>A0AA48GRZ6</accession>
<keyword evidence="2" id="KW-0902">Two-component regulatory system</keyword>
<protein>
    <submittedName>
        <fullName evidence="10">DNA-binding response regulator</fullName>
    </submittedName>
</protein>
<name>A0AA48GRZ6_9BACT</name>
<evidence type="ECO:0000256" key="2">
    <source>
        <dbReference type="ARBA" id="ARBA00023012"/>
    </source>
</evidence>
<feature type="domain" description="Response regulatory" evidence="8">
    <location>
        <begin position="2"/>
        <end position="116"/>
    </location>
</feature>
<keyword evidence="11" id="KW-1185">Reference proteome</keyword>
<evidence type="ECO:0000313" key="10">
    <source>
        <dbReference type="EMBL" id="BDU73155.1"/>
    </source>
</evidence>
<evidence type="ECO:0000256" key="5">
    <source>
        <dbReference type="ARBA" id="ARBA00023163"/>
    </source>
</evidence>
<dbReference type="Pfam" id="PF00072">
    <property type="entry name" value="Response_reg"/>
    <property type="match status" value="1"/>
</dbReference>
<dbReference type="InterPro" id="IPR039420">
    <property type="entry name" value="WalR-like"/>
</dbReference>
<dbReference type="GO" id="GO:0032993">
    <property type="term" value="C:protein-DNA complex"/>
    <property type="evidence" value="ECO:0007669"/>
    <property type="project" value="TreeGrafter"/>
</dbReference>